<dbReference type="AlphaFoldDB" id="A0A2P2E0J2"/>
<protein>
    <submittedName>
        <fullName evidence="3">Uncharacterized protein</fullName>
    </submittedName>
</protein>
<dbReference type="NCBIfam" id="NF033768">
    <property type="entry name" value="myxo_SS_tail"/>
    <property type="match status" value="1"/>
</dbReference>
<feature type="region of interest" description="Disordered" evidence="1">
    <location>
        <begin position="153"/>
        <end position="173"/>
    </location>
</feature>
<gene>
    <name evidence="3" type="ORF">LPTSP4_19290</name>
</gene>
<evidence type="ECO:0000256" key="2">
    <source>
        <dbReference type="SAM" id="Phobius"/>
    </source>
</evidence>
<feature type="transmembrane region" description="Helical" evidence="2">
    <location>
        <begin position="13"/>
        <end position="31"/>
    </location>
</feature>
<sequence>MEKLNHLVRKREIAVFLVTTFSLSLVYFLFLREMRQTESGKSKSESVDKQILSDYNKREVNNTIKKHSRKIQHCYNEFLDTKPKITEGKIHVDWQIQPEGFVETPEIITSNFQSADFENCIKREISSWKFPPTPNRDRNTYAEFTFVFRKQENLSSKPDNAPQLRGTPIGNPL</sequence>
<name>A0A2P2E0J2_9LEPT</name>
<dbReference type="InterPro" id="IPR049806">
    <property type="entry name" value="MasK-like_C"/>
</dbReference>
<organism evidence="3 4">
    <name type="scientific">Leptospira ryugenii</name>
    <dbReference type="NCBI Taxonomy" id="1917863"/>
    <lineage>
        <taxon>Bacteria</taxon>
        <taxon>Pseudomonadati</taxon>
        <taxon>Spirochaetota</taxon>
        <taxon>Spirochaetia</taxon>
        <taxon>Leptospirales</taxon>
        <taxon>Leptospiraceae</taxon>
        <taxon>Leptospira</taxon>
    </lineage>
</organism>
<comment type="caution">
    <text evidence="3">The sequence shown here is derived from an EMBL/GenBank/DDBJ whole genome shotgun (WGS) entry which is preliminary data.</text>
</comment>
<accession>A0A2P2E0J2</accession>
<evidence type="ECO:0000313" key="3">
    <source>
        <dbReference type="EMBL" id="GBF50404.1"/>
    </source>
</evidence>
<evidence type="ECO:0000256" key="1">
    <source>
        <dbReference type="SAM" id="MobiDB-lite"/>
    </source>
</evidence>
<keyword evidence="4" id="KW-1185">Reference proteome</keyword>
<dbReference type="EMBL" id="BFBB01000004">
    <property type="protein sequence ID" value="GBF50404.1"/>
    <property type="molecule type" value="Genomic_DNA"/>
</dbReference>
<keyword evidence="2" id="KW-0472">Membrane</keyword>
<keyword evidence="2" id="KW-1133">Transmembrane helix</keyword>
<dbReference type="Proteomes" id="UP000245133">
    <property type="component" value="Unassembled WGS sequence"/>
</dbReference>
<reference evidence="3 4" key="1">
    <citation type="submission" date="2018-02" db="EMBL/GenBank/DDBJ databases">
        <title>Novel Leptospira species isolated from soil and water in Japan.</title>
        <authorList>
            <person name="Nakao R."/>
            <person name="Masuzawa T."/>
        </authorList>
    </citation>
    <scope>NUCLEOTIDE SEQUENCE [LARGE SCALE GENOMIC DNA]</scope>
    <source>
        <strain evidence="3 4">YH101</strain>
    </source>
</reference>
<proteinExistence type="predicted"/>
<keyword evidence="2" id="KW-0812">Transmembrane</keyword>
<dbReference type="OrthoDB" id="328475at2"/>
<evidence type="ECO:0000313" key="4">
    <source>
        <dbReference type="Proteomes" id="UP000245133"/>
    </source>
</evidence>